<dbReference type="RefSeq" id="WP_147868111.1">
    <property type="nucleotide sequence ID" value="NZ_CP036264.1"/>
</dbReference>
<evidence type="ECO:0000313" key="6">
    <source>
        <dbReference type="Proteomes" id="UP000321353"/>
    </source>
</evidence>
<dbReference type="GO" id="GO:0016788">
    <property type="term" value="F:hydrolase activity, acting on ester bonds"/>
    <property type="evidence" value="ECO:0007669"/>
    <property type="project" value="TreeGrafter"/>
</dbReference>
<reference evidence="5 6" key="1">
    <citation type="submission" date="2019-02" db="EMBL/GenBank/DDBJ databases">
        <title>Planctomycetal bacteria perform biofilm scaping via a novel small molecule.</title>
        <authorList>
            <person name="Jeske O."/>
            <person name="Boedeker C."/>
            <person name="Wiegand S."/>
            <person name="Breitling P."/>
            <person name="Kallscheuer N."/>
            <person name="Jogler M."/>
            <person name="Rohde M."/>
            <person name="Petersen J."/>
            <person name="Medema M.H."/>
            <person name="Surup F."/>
            <person name="Jogler C."/>
        </authorList>
    </citation>
    <scope>NUCLEOTIDE SEQUENCE [LARGE SCALE GENOMIC DNA]</scope>
    <source>
        <strain evidence="5 6">Mal15</strain>
    </source>
</reference>
<feature type="signal peptide" evidence="4">
    <location>
        <begin position="1"/>
        <end position="19"/>
    </location>
</feature>
<dbReference type="Gene3D" id="3.40.50.1820">
    <property type="entry name" value="alpha/beta hydrolase"/>
    <property type="match status" value="1"/>
</dbReference>
<dbReference type="Proteomes" id="UP000321353">
    <property type="component" value="Chromosome"/>
</dbReference>
<evidence type="ECO:0000256" key="3">
    <source>
        <dbReference type="SAM" id="MobiDB-lite"/>
    </source>
</evidence>
<organism evidence="5 6">
    <name type="scientific">Stieleria maiorica</name>
    <dbReference type="NCBI Taxonomy" id="2795974"/>
    <lineage>
        <taxon>Bacteria</taxon>
        <taxon>Pseudomonadati</taxon>
        <taxon>Planctomycetota</taxon>
        <taxon>Planctomycetia</taxon>
        <taxon>Pirellulales</taxon>
        <taxon>Pirellulaceae</taxon>
        <taxon>Stieleria</taxon>
    </lineage>
</organism>
<sequence length="310" mass="34300" precursor="true">MYRAALLQVLLLIANSVSAQPPAARINQRVDPGRFATQIWETKSNDDRLYRIFVSVPDGTPPSEGYSVMYVLDGNAYFGQAVESRNKLANQNEKAIIVGIGYPIDTRIDVVRRTYDLTPPADEVNLPPRRGGERWPTWGGADDFLSFVQNELKGDVEQRYSINRYRQALFGHSFGGLFALHAMFTRSSCFQTYIAASPSVWWNDYAIENARTELRSPVDLILTVGELELSSDVGPAAALAPTDAKRQFGTTKDFAASASGLGAKPKVDCATLLKKHRESPVERSYLRQKVDPQGYPRSGGRSYAKVALSS</sequence>
<name>A0A5B9MG74_9BACT</name>
<dbReference type="InterPro" id="IPR029058">
    <property type="entry name" value="AB_hydrolase_fold"/>
</dbReference>
<dbReference type="EMBL" id="CP036264">
    <property type="protein sequence ID" value="QEF98595.1"/>
    <property type="molecule type" value="Genomic_DNA"/>
</dbReference>
<keyword evidence="6" id="KW-1185">Reference proteome</keyword>
<dbReference type="KEGG" id="smam:Mal15_26490"/>
<evidence type="ECO:0000256" key="4">
    <source>
        <dbReference type="SAM" id="SignalP"/>
    </source>
</evidence>
<feature type="chain" id="PRO_5022799023" evidence="4">
    <location>
        <begin position="20"/>
        <end position="310"/>
    </location>
</feature>
<accession>A0A5B9MG74</accession>
<dbReference type="Pfam" id="PF00756">
    <property type="entry name" value="Esterase"/>
    <property type="match status" value="1"/>
</dbReference>
<feature type="region of interest" description="Disordered" evidence="3">
    <location>
        <begin position="283"/>
        <end position="310"/>
    </location>
</feature>
<dbReference type="InterPro" id="IPR000801">
    <property type="entry name" value="Esterase-like"/>
</dbReference>
<keyword evidence="4" id="KW-0732">Signal</keyword>
<gene>
    <name evidence="5" type="primary">besA</name>
    <name evidence="5" type="ORF">Mal15_26490</name>
</gene>
<protein>
    <submittedName>
        <fullName evidence="5">Ferri-bacillibactin esterase BesA</fullName>
        <ecNumber evidence="5">3.1.-.-</ecNumber>
    </submittedName>
</protein>
<dbReference type="EC" id="3.1.-.-" evidence="5"/>
<evidence type="ECO:0000256" key="1">
    <source>
        <dbReference type="ARBA" id="ARBA00005622"/>
    </source>
</evidence>
<dbReference type="InterPro" id="IPR052558">
    <property type="entry name" value="Siderophore_Hydrolase_D"/>
</dbReference>
<evidence type="ECO:0000256" key="2">
    <source>
        <dbReference type="ARBA" id="ARBA00022801"/>
    </source>
</evidence>
<evidence type="ECO:0000313" key="5">
    <source>
        <dbReference type="EMBL" id="QEF98595.1"/>
    </source>
</evidence>
<comment type="similarity">
    <text evidence="1">Belongs to the esterase D family.</text>
</comment>
<proteinExistence type="inferred from homology"/>
<dbReference type="PANTHER" id="PTHR40841:SF2">
    <property type="entry name" value="SIDEROPHORE-DEGRADING ESTERASE (EUROFUNG)"/>
    <property type="match status" value="1"/>
</dbReference>
<keyword evidence="2 5" id="KW-0378">Hydrolase</keyword>
<dbReference type="SUPFAM" id="SSF53474">
    <property type="entry name" value="alpha/beta-Hydrolases"/>
    <property type="match status" value="1"/>
</dbReference>
<dbReference type="PANTHER" id="PTHR40841">
    <property type="entry name" value="SIDEROPHORE TRIACETYLFUSARININE C ESTERASE"/>
    <property type="match status" value="1"/>
</dbReference>
<dbReference type="AlphaFoldDB" id="A0A5B9MG74"/>